<feature type="domain" description="DUF58" evidence="1">
    <location>
        <begin position="55"/>
        <end position="267"/>
    </location>
</feature>
<evidence type="ECO:0000313" key="2">
    <source>
        <dbReference type="EMBL" id="MDM4014253.1"/>
    </source>
</evidence>
<proteinExistence type="predicted"/>
<dbReference type="Pfam" id="PF01882">
    <property type="entry name" value="DUF58"/>
    <property type="match status" value="1"/>
</dbReference>
<dbReference type="EMBL" id="JASZZN010000002">
    <property type="protein sequence ID" value="MDM4014253.1"/>
    <property type="molecule type" value="Genomic_DNA"/>
</dbReference>
<dbReference type="InterPro" id="IPR002881">
    <property type="entry name" value="DUF58"/>
</dbReference>
<dbReference type="PANTHER" id="PTHR33608">
    <property type="entry name" value="BLL2464 PROTEIN"/>
    <property type="match status" value="1"/>
</dbReference>
<dbReference type="PANTHER" id="PTHR33608:SF7">
    <property type="entry name" value="DUF58 DOMAIN-CONTAINING PROTEIN"/>
    <property type="match status" value="1"/>
</dbReference>
<dbReference type="RefSeq" id="WP_289162041.1">
    <property type="nucleotide sequence ID" value="NZ_JASZZN010000002.1"/>
</dbReference>
<gene>
    <name evidence="2" type="ORF">QTN89_02345</name>
</gene>
<dbReference type="CDD" id="cd00198">
    <property type="entry name" value="vWFA"/>
    <property type="match status" value="1"/>
</dbReference>
<dbReference type="InterPro" id="IPR036465">
    <property type="entry name" value="vWFA_dom_sf"/>
</dbReference>
<evidence type="ECO:0000313" key="3">
    <source>
        <dbReference type="Proteomes" id="UP001239462"/>
    </source>
</evidence>
<name>A0ABT7PCP1_9BACT</name>
<protein>
    <submittedName>
        <fullName evidence="2">DUF58 domain-containing protein</fullName>
    </submittedName>
</protein>
<dbReference type="SUPFAM" id="SSF53300">
    <property type="entry name" value="vWA-like"/>
    <property type="match status" value="1"/>
</dbReference>
<keyword evidence="3" id="KW-1185">Reference proteome</keyword>
<dbReference type="Gene3D" id="3.40.50.410">
    <property type="entry name" value="von Willebrand factor, type A domain"/>
    <property type="match status" value="1"/>
</dbReference>
<evidence type="ECO:0000259" key="1">
    <source>
        <dbReference type="Pfam" id="PF01882"/>
    </source>
</evidence>
<sequence length="315" mass="35148">MTSTSNDGSRTSAGIDPDALMRIKSLKLRAKTVVEGFFTGLHRSPTHGSSIEFSEYRAYVPGDDLRNLDWKLYARSDRYFVKKFEDETNRRCYLIVDQSRSMSYGSTGYSKIEFARTVAATLAYFLTTQHDAVGVLTFDVEIGDFVPAKLGAKHFHQILVELSKPAEGRGTDIEAPLRQVASLVPRRGLVILMSDLLARPETLQTQLASLRARGHEVVVLRILDPAEIELQLKAPAMVQDIETGRQVYVDPDAAKERYQEQFDSHRQQIMAMCTGSGVGYFEMPTDQPLDRALASLIDARNRLGAANRTTSGGRR</sequence>
<accession>A0ABT7PCP1</accession>
<comment type="caution">
    <text evidence="2">The sequence shown here is derived from an EMBL/GenBank/DDBJ whole genome shotgun (WGS) entry which is preliminary data.</text>
</comment>
<organism evidence="2 3">
    <name type="scientific">Roseiconus lacunae</name>
    <dbReference type="NCBI Taxonomy" id="2605694"/>
    <lineage>
        <taxon>Bacteria</taxon>
        <taxon>Pseudomonadati</taxon>
        <taxon>Planctomycetota</taxon>
        <taxon>Planctomycetia</taxon>
        <taxon>Pirellulales</taxon>
        <taxon>Pirellulaceae</taxon>
        <taxon>Roseiconus</taxon>
    </lineage>
</organism>
<dbReference type="Proteomes" id="UP001239462">
    <property type="component" value="Unassembled WGS sequence"/>
</dbReference>
<reference evidence="2 3" key="1">
    <citation type="submission" date="2023-06" db="EMBL/GenBank/DDBJ databases">
        <title>Roseiconus lacunae JC819 isolated from Gulf of Mannar region, Tamil Nadu.</title>
        <authorList>
            <person name="Pk S."/>
            <person name="Ch S."/>
            <person name="Ch V.R."/>
        </authorList>
    </citation>
    <scope>NUCLEOTIDE SEQUENCE [LARGE SCALE GENOMIC DNA]</scope>
    <source>
        <strain evidence="2 3">JC819</strain>
    </source>
</reference>